<protein>
    <submittedName>
        <fullName evidence="2">Putative metal-sulfur cluster biosynthesis proteins YuaD</fullName>
    </submittedName>
</protein>
<dbReference type="PANTHER" id="PTHR36930">
    <property type="entry name" value="METAL-SULFUR CLUSTER BIOSYNTHESIS PROTEINS YUAD-RELATED"/>
    <property type="match status" value="1"/>
</dbReference>
<dbReference type="SUPFAM" id="SSF50800">
    <property type="entry name" value="PK beta-barrel domain-like"/>
    <property type="match status" value="1"/>
</dbReference>
<organism evidence="2 3">
    <name type="scientific">Vibrio ruber (strain DSM 16370 / JCM 11486 / BCRC 17186 / CECT 7878 / LMG 23124 / VR1)</name>
    <dbReference type="NCBI Taxonomy" id="1123498"/>
    <lineage>
        <taxon>Bacteria</taxon>
        <taxon>Pseudomonadati</taxon>
        <taxon>Pseudomonadota</taxon>
        <taxon>Gammaproteobacteria</taxon>
        <taxon>Vibrionales</taxon>
        <taxon>Vibrionaceae</taxon>
        <taxon>Vibrio</taxon>
    </lineage>
</organism>
<evidence type="ECO:0000313" key="2">
    <source>
        <dbReference type="EMBL" id="SJN55646.1"/>
    </source>
</evidence>
<keyword evidence="3" id="KW-1185">Reference proteome</keyword>
<name>A0A1R4LGE9_VIBR1</name>
<dbReference type="Gene3D" id="2.40.33.20">
    <property type="entry name" value="PK beta-barrel domain-like"/>
    <property type="match status" value="1"/>
</dbReference>
<dbReference type="GO" id="GO:0030170">
    <property type="term" value="F:pyridoxal phosphate binding"/>
    <property type="evidence" value="ECO:0007669"/>
    <property type="project" value="InterPro"/>
</dbReference>
<gene>
    <name evidence="2" type="primary">yuaD</name>
    <name evidence="2" type="ORF">VR7878_01366</name>
</gene>
<evidence type="ECO:0000313" key="3">
    <source>
        <dbReference type="Proteomes" id="UP000188276"/>
    </source>
</evidence>
<dbReference type="GO" id="GO:0003824">
    <property type="term" value="F:catalytic activity"/>
    <property type="evidence" value="ECO:0007669"/>
    <property type="project" value="InterPro"/>
</dbReference>
<dbReference type="AlphaFoldDB" id="A0A1R4LGE9"/>
<dbReference type="Proteomes" id="UP000188276">
    <property type="component" value="Unassembled WGS sequence"/>
</dbReference>
<dbReference type="OrthoDB" id="1550913at2"/>
<dbReference type="InterPro" id="IPR011037">
    <property type="entry name" value="Pyrv_Knase-like_insert_dom_sf"/>
</dbReference>
<accession>A0A1R4LGE9</accession>
<reference evidence="3" key="1">
    <citation type="submission" date="2017-02" db="EMBL/GenBank/DDBJ databases">
        <authorList>
            <person name="Rodrigo-Torres L."/>
            <person name="Arahal R.D."/>
            <person name="Lucena T."/>
        </authorList>
    </citation>
    <scope>NUCLEOTIDE SEQUENCE [LARGE SCALE GENOMIC DNA]</scope>
    <source>
        <strain evidence="3">CECT 7878</strain>
    </source>
</reference>
<dbReference type="PROSITE" id="PS51340">
    <property type="entry name" value="MOSC"/>
    <property type="match status" value="1"/>
</dbReference>
<dbReference type="STRING" id="1123498.VR7878_01366"/>
<dbReference type="InterPro" id="IPR052716">
    <property type="entry name" value="MOSC_domain"/>
</dbReference>
<dbReference type="InterPro" id="IPR005302">
    <property type="entry name" value="MoCF_Sase_C"/>
</dbReference>
<dbReference type="GO" id="GO:0030151">
    <property type="term" value="F:molybdenum ion binding"/>
    <property type="evidence" value="ECO:0007669"/>
    <property type="project" value="InterPro"/>
</dbReference>
<dbReference type="Pfam" id="PF03473">
    <property type="entry name" value="MOSC"/>
    <property type="match status" value="1"/>
</dbReference>
<dbReference type="RefSeq" id="WP_077334674.1">
    <property type="nucleotide sequence ID" value="NZ_FULE01000017.1"/>
</dbReference>
<proteinExistence type="predicted"/>
<sequence>MAKVISVSKSEEHHFSKSAVKAITLIQGEGVEGDVHRGTTVKHRSRVKVDPTQPNLRQVHLIHGELFNELDQQGFDIEPAALGENITTQGIDLLSLPKGTRLQFPSGAQISVTGLRNPCPQIENYQKGLLSALLGRDESGKTVRKAGVMGIVVMGGDVHEGDHIDVVFPDEPFQKLEVV</sequence>
<dbReference type="EMBL" id="FULE01000017">
    <property type="protein sequence ID" value="SJN55646.1"/>
    <property type="molecule type" value="Genomic_DNA"/>
</dbReference>
<evidence type="ECO:0000259" key="1">
    <source>
        <dbReference type="PROSITE" id="PS51340"/>
    </source>
</evidence>
<dbReference type="PANTHER" id="PTHR36930:SF1">
    <property type="entry name" value="MOSC DOMAIN-CONTAINING PROTEIN"/>
    <property type="match status" value="1"/>
</dbReference>
<feature type="domain" description="MOSC" evidence="1">
    <location>
        <begin position="18"/>
        <end position="167"/>
    </location>
</feature>